<gene>
    <name evidence="11" type="ORF">PPSIR1_24744</name>
</gene>
<proteinExistence type="predicted"/>
<reference evidence="11 12" key="1">
    <citation type="submission" date="2007-06" db="EMBL/GenBank/DDBJ databases">
        <authorList>
            <person name="Shimkets L."/>
            <person name="Ferriera S."/>
            <person name="Johnson J."/>
            <person name="Kravitz S."/>
            <person name="Beeson K."/>
            <person name="Sutton G."/>
            <person name="Rogers Y.-H."/>
            <person name="Friedman R."/>
            <person name="Frazier M."/>
            <person name="Venter J.C."/>
        </authorList>
    </citation>
    <scope>NUCLEOTIDE SEQUENCE [LARGE SCALE GENOMIC DNA]</scope>
    <source>
        <strain evidence="11 12">SIR-1</strain>
    </source>
</reference>
<evidence type="ECO:0000256" key="7">
    <source>
        <dbReference type="ARBA" id="ARBA00023004"/>
    </source>
</evidence>
<feature type="region of interest" description="Disordered" evidence="8">
    <location>
        <begin position="56"/>
        <end position="84"/>
    </location>
</feature>
<comment type="cofactor">
    <cofactor evidence="1">
        <name>heme c</name>
        <dbReference type="ChEBI" id="CHEBI:61717"/>
    </cofactor>
</comment>
<protein>
    <recommendedName>
        <fullName evidence="10">Tetrahaem cytochrome domain-containing protein</fullName>
    </recommendedName>
</protein>
<evidence type="ECO:0000256" key="6">
    <source>
        <dbReference type="ARBA" id="ARBA00022982"/>
    </source>
</evidence>
<dbReference type="GO" id="GO:0046872">
    <property type="term" value="F:metal ion binding"/>
    <property type="evidence" value="ECO:0007669"/>
    <property type="project" value="UniProtKB-KW"/>
</dbReference>
<evidence type="ECO:0000256" key="4">
    <source>
        <dbReference type="ARBA" id="ARBA00022617"/>
    </source>
</evidence>
<dbReference type="GO" id="GO:0030313">
    <property type="term" value="C:cell envelope"/>
    <property type="evidence" value="ECO:0007669"/>
    <property type="project" value="UniProtKB-SubCell"/>
</dbReference>
<organism evidence="11 12">
    <name type="scientific">Plesiocystis pacifica SIR-1</name>
    <dbReference type="NCBI Taxonomy" id="391625"/>
    <lineage>
        <taxon>Bacteria</taxon>
        <taxon>Pseudomonadati</taxon>
        <taxon>Myxococcota</taxon>
        <taxon>Polyangia</taxon>
        <taxon>Nannocystales</taxon>
        <taxon>Nannocystaceae</taxon>
        <taxon>Plesiocystis</taxon>
    </lineage>
</organism>
<feature type="domain" description="Tetrahaem cytochrome" evidence="10">
    <location>
        <begin position="63"/>
        <end position="127"/>
    </location>
</feature>
<evidence type="ECO:0000256" key="8">
    <source>
        <dbReference type="SAM" id="MobiDB-lite"/>
    </source>
</evidence>
<keyword evidence="12" id="KW-1185">Reference proteome</keyword>
<evidence type="ECO:0000256" key="3">
    <source>
        <dbReference type="ARBA" id="ARBA00022448"/>
    </source>
</evidence>
<evidence type="ECO:0000256" key="9">
    <source>
        <dbReference type="SAM" id="Phobius"/>
    </source>
</evidence>
<evidence type="ECO:0000313" key="11">
    <source>
        <dbReference type="EMBL" id="EDM77451.1"/>
    </source>
</evidence>
<feature type="non-terminal residue" evidence="11">
    <location>
        <position position="233"/>
    </location>
</feature>
<dbReference type="EMBL" id="ABCS01000045">
    <property type="protein sequence ID" value="EDM77451.1"/>
    <property type="molecule type" value="Genomic_DNA"/>
</dbReference>
<dbReference type="AlphaFoldDB" id="A6G9E3"/>
<accession>A6G9E3</accession>
<dbReference type="Proteomes" id="UP000005801">
    <property type="component" value="Unassembled WGS sequence"/>
</dbReference>
<name>A6G9E3_9BACT</name>
<dbReference type="Pfam" id="PF14537">
    <property type="entry name" value="Cytochrom_c3_2"/>
    <property type="match status" value="1"/>
</dbReference>
<comment type="caution">
    <text evidence="11">The sequence shown here is derived from an EMBL/GenBank/DDBJ whole genome shotgun (WGS) entry which is preliminary data.</text>
</comment>
<dbReference type="STRING" id="391625.PPSIR1_24744"/>
<keyword evidence="9" id="KW-0472">Membrane</keyword>
<dbReference type="Gene3D" id="1.10.1130.10">
    <property type="entry name" value="Flavocytochrome C3, Chain A"/>
    <property type="match status" value="1"/>
</dbReference>
<evidence type="ECO:0000259" key="10">
    <source>
        <dbReference type="Pfam" id="PF14537"/>
    </source>
</evidence>
<dbReference type="SUPFAM" id="SSF48695">
    <property type="entry name" value="Multiheme cytochromes"/>
    <property type="match status" value="1"/>
</dbReference>
<keyword evidence="7" id="KW-0408">Iron</keyword>
<evidence type="ECO:0000313" key="12">
    <source>
        <dbReference type="Proteomes" id="UP000005801"/>
    </source>
</evidence>
<comment type="subcellular location">
    <subcellularLocation>
        <location evidence="2">Cell envelope</location>
    </subcellularLocation>
</comment>
<feature type="transmembrane region" description="Helical" evidence="9">
    <location>
        <begin position="26"/>
        <end position="47"/>
    </location>
</feature>
<dbReference type="InterPro" id="IPR012286">
    <property type="entry name" value="Tetrahaem_cytochrome"/>
</dbReference>
<keyword evidence="6" id="KW-0249">Electron transport</keyword>
<keyword evidence="4" id="KW-0349">Heme</keyword>
<evidence type="ECO:0000256" key="5">
    <source>
        <dbReference type="ARBA" id="ARBA00022723"/>
    </source>
</evidence>
<sequence>MNVELERRRSAPAHERTSDVTRTRGWLAGVLGGAAALAAVLAVELSVGGAASLGPSRALSPPHTEAGLSCESCHRSPEESGAEQGEAAAIAEACVGCHGPHPSTRPGHRRMAAEGRLGCPTCHAIHDGHGGVTLTTGAATTRWRDGASWALPASAGVPEWTGARQHVALVEVSACARCHEPTRSDDPMAYCIGARRPGEGPLDPRTPALCFDEHQPLLDAAGTERAAAWELAR</sequence>
<evidence type="ECO:0000256" key="2">
    <source>
        <dbReference type="ARBA" id="ARBA00004196"/>
    </source>
</evidence>
<dbReference type="RefSeq" id="WP_006973338.1">
    <property type="nucleotide sequence ID" value="NZ_ABCS01000045.1"/>
</dbReference>
<keyword evidence="3" id="KW-0813">Transport</keyword>
<feature type="region of interest" description="Disordered" evidence="8">
    <location>
        <begin position="1"/>
        <end position="20"/>
    </location>
</feature>
<keyword evidence="5" id="KW-0479">Metal-binding</keyword>
<keyword evidence="9" id="KW-1133">Transmembrane helix</keyword>
<dbReference type="InterPro" id="IPR036280">
    <property type="entry name" value="Multihaem_cyt_sf"/>
</dbReference>
<keyword evidence="9" id="KW-0812">Transmembrane</keyword>
<evidence type="ECO:0000256" key="1">
    <source>
        <dbReference type="ARBA" id="ARBA00001926"/>
    </source>
</evidence>